<comment type="similarity">
    <text evidence="2 9">Belongs to the TIM21 family.</text>
</comment>
<keyword evidence="9" id="KW-0813">Transport</keyword>
<dbReference type="EMBL" id="KK119563">
    <property type="protein sequence ID" value="KFM76028.1"/>
    <property type="molecule type" value="Genomic_DNA"/>
</dbReference>
<reference evidence="10 11" key="1">
    <citation type="submission" date="2013-11" db="EMBL/GenBank/DDBJ databases">
        <title>Genome sequencing of Stegodyphus mimosarum.</title>
        <authorList>
            <person name="Bechsgaard J."/>
        </authorList>
    </citation>
    <scope>NUCLEOTIDE SEQUENCE [LARGE SCALE GENOMIC DNA]</scope>
</reference>
<evidence type="ECO:0000256" key="5">
    <source>
        <dbReference type="ARBA" id="ARBA00022946"/>
    </source>
</evidence>
<dbReference type="Proteomes" id="UP000054359">
    <property type="component" value="Unassembled WGS sequence"/>
</dbReference>
<evidence type="ECO:0000256" key="9">
    <source>
        <dbReference type="RuleBase" id="RU367142"/>
    </source>
</evidence>
<evidence type="ECO:0000256" key="7">
    <source>
        <dbReference type="ARBA" id="ARBA00023128"/>
    </source>
</evidence>
<keyword evidence="3 9" id="KW-0812">Transmembrane</keyword>
<evidence type="ECO:0000313" key="11">
    <source>
        <dbReference type="Proteomes" id="UP000054359"/>
    </source>
</evidence>
<accession>A0A087UF89</accession>
<dbReference type="OrthoDB" id="436405at2759"/>
<feature type="non-terminal residue" evidence="10">
    <location>
        <position position="229"/>
    </location>
</feature>
<organism evidence="10 11">
    <name type="scientific">Stegodyphus mimosarum</name>
    <name type="common">African social velvet spider</name>
    <dbReference type="NCBI Taxonomy" id="407821"/>
    <lineage>
        <taxon>Eukaryota</taxon>
        <taxon>Metazoa</taxon>
        <taxon>Ecdysozoa</taxon>
        <taxon>Arthropoda</taxon>
        <taxon>Chelicerata</taxon>
        <taxon>Arachnida</taxon>
        <taxon>Araneae</taxon>
        <taxon>Araneomorphae</taxon>
        <taxon>Entelegynae</taxon>
        <taxon>Eresoidea</taxon>
        <taxon>Eresidae</taxon>
        <taxon>Stegodyphus</taxon>
    </lineage>
</organism>
<dbReference type="FunFam" id="3.10.450.320:FF:000002">
    <property type="entry name" value="Mitochondrial import inner membrane translocase subunit tim21"/>
    <property type="match status" value="1"/>
</dbReference>
<feature type="transmembrane region" description="Helical" evidence="9">
    <location>
        <begin position="88"/>
        <end position="107"/>
    </location>
</feature>
<dbReference type="GO" id="GO:0005744">
    <property type="term" value="C:TIM23 mitochondrial import inner membrane translocase complex"/>
    <property type="evidence" value="ECO:0007669"/>
    <property type="project" value="UniProtKB-UniRule"/>
</dbReference>
<keyword evidence="4 9" id="KW-0999">Mitochondrion inner membrane</keyword>
<dbReference type="PANTHER" id="PTHR13032:SF6">
    <property type="entry name" value="MITOCHONDRIAL IMPORT INNER MEMBRANE TRANSLOCASE SUBUNIT TIM21"/>
    <property type="match status" value="1"/>
</dbReference>
<name>A0A087UF89_STEMI</name>
<keyword evidence="7 9" id="KW-0496">Mitochondrion</keyword>
<dbReference type="GO" id="GO:0030150">
    <property type="term" value="P:protein import into mitochondrial matrix"/>
    <property type="evidence" value="ECO:0007669"/>
    <property type="project" value="UniProtKB-UniRule"/>
</dbReference>
<keyword evidence="9" id="KW-0811">Translocation</keyword>
<comment type="function">
    <text evidence="9">Essential component of the TIM23 complex, a complex that mediates the translocation of transit peptide-containing proteins across the mitochondrial inner membrane.</text>
</comment>
<evidence type="ECO:0000256" key="8">
    <source>
        <dbReference type="ARBA" id="ARBA00023136"/>
    </source>
</evidence>
<dbReference type="Gene3D" id="3.10.450.320">
    <property type="entry name" value="Mitochondrial import inner membrane translocase subunit Tim21"/>
    <property type="match status" value="1"/>
</dbReference>
<dbReference type="InterPro" id="IPR013261">
    <property type="entry name" value="Tim21"/>
</dbReference>
<comment type="subunit">
    <text evidence="9">Component of the TIM23 complex.</text>
</comment>
<dbReference type="OMA" id="WRFLYVE"/>
<comment type="subcellular location">
    <subcellularLocation>
        <location evidence="1 9">Mitochondrion inner membrane</location>
        <topology evidence="1 9">Single-pass membrane protein</topology>
    </subcellularLocation>
</comment>
<evidence type="ECO:0000256" key="4">
    <source>
        <dbReference type="ARBA" id="ARBA00022792"/>
    </source>
</evidence>
<keyword evidence="5" id="KW-0809">Transit peptide</keyword>
<keyword evidence="8 9" id="KW-0472">Membrane</keyword>
<protein>
    <recommendedName>
        <fullName evidence="9">Mitochondrial import inner membrane translocase subunit Tim21</fullName>
    </recommendedName>
</protein>
<dbReference type="Pfam" id="PF08294">
    <property type="entry name" value="TIM21"/>
    <property type="match status" value="1"/>
</dbReference>
<keyword evidence="9" id="KW-0653">Protein transport</keyword>
<dbReference type="InterPro" id="IPR038552">
    <property type="entry name" value="Tim21_IMS_sf"/>
</dbReference>
<proteinExistence type="inferred from homology"/>
<dbReference type="PANTHER" id="PTHR13032">
    <property type="entry name" value="MITOCHONDRIAL IMPORT INNER MEMBRANE TRANSLOCASE SUBUNIT TIM21"/>
    <property type="match status" value="1"/>
</dbReference>
<keyword evidence="6 9" id="KW-1133">Transmembrane helix</keyword>
<evidence type="ECO:0000256" key="2">
    <source>
        <dbReference type="ARBA" id="ARBA00010867"/>
    </source>
</evidence>
<keyword evidence="11" id="KW-1185">Reference proteome</keyword>
<dbReference type="AlphaFoldDB" id="A0A087UF89"/>
<evidence type="ECO:0000256" key="1">
    <source>
        <dbReference type="ARBA" id="ARBA00004434"/>
    </source>
</evidence>
<evidence type="ECO:0000313" key="10">
    <source>
        <dbReference type="EMBL" id="KFM76028.1"/>
    </source>
</evidence>
<evidence type="ECO:0000256" key="6">
    <source>
        <dbReference type="ARBA" id="ARBA00022989"/>
    </source>
</evidence>
<dbReference type="STRING" id="407821.A0A087UF89"/>
<sequence>MLSRVQFIASGPWTCTFRNVPSFSNRLSCTKETAIFFKQCLSLGVHDTFRWKSSNTNQNSSVPEVKENENTELTIGGKVKQTAKDASYLGIIIAGIGVTGIMFYAILRELFSGQSPNSIYTEALKICRNDIQVADTLGEPIKGYGELSSRGRRRHVSHLKYEKDGKNYMRMKFYVEGSRRKGTVHLEVIEGKKGSYEYRYLFVDLDGFPTKTIILKDNRHLYGSNETVE</sequence>
<gene>
    <name evidence="10" type="ORF">X975_15092</name>
</gene>
<evidence type="ECO:0000256" key="3">
    <source>
        <dbReference type="ARBA" id="ARBA00022692"/>
    </source>
</evidence>